<dbReference type="EMBL" id="ACJD01000004">
    <property type="protein sequence ID" value="EEH14126.1"/>
    <property type="molecule type" value="Genomic_DNA"/>
</dbReference>
<evidence type="ECO:0000313" key="2">
    <source>
        <dbReference type="Proteomes" id="UP000003678"/>
    </source>
</evidence>
<evidence type="ECO:0000313" key="1">
    <source>
        <dbReference type="EMBL" id="EEH14126.1"/>
    </source>
</evidence>
<organism evidence="1 2">
    <name type="scientific">Brucella ceti str. Cudo</name>
    <dbReference type="NCBI Taxonomy" id="595497"/>
    <lineage>
        <taxon>Bacteria</taxon>
        <taxon>Pseudomonadati</taxon>
        <taxon>Pseudomonadota</taxon>
        <taxon>Alphaproteobacteria</taxon>
        <taxon>Hyphomicrobiales</taxon>
        <taxon>Brucellaceae</taxon>
        <taxon>Brucella/Ochrobactrum group</taxon>
        <taxon>Brucella</taxon>
    </lineage>
</organism>
<dbReference type="AlphaFoldDB" id="C0G799"/>
<accession>C0G799</accession>
<proteinExistence type="predicted"/>
<comment type="caution">
    <text evidence="1">The sequence shown here is derived from an EMBL/GenBank/DDBJ whole genome shotgun (WGS) entry which is preliminary data.</text>
</comment>
<protein>
    <submittedName>
        <fullName evidence="1">Uncharacterized protein</fullName>
    </submittedName>
</protein>
<dbReference type="Proteomes" id="UP000003678">
    <property type="component" value="Unassembled WGS sequence"/>
</dbReference>
<sequence>MYTRWVFRQVCMSGHCVRVGTGRCGFTEIAVESRKAAKTFSVTDDDSTAEIEAARAAAEDAAREAWHAAIALGLWPDTDLDPIEFEWLRGETGKACDPLPPMPLRENRETVYGEWRKVFVGAVGLHFI</sequence>
<reference evidence="1 2" key="1">
    <citation type="submission" date="2009-03" db="EMBL/GenBank/DDBJ databases">
        <authorList>
            <person name="Setubal J.C."/>
            <person name="Boyle S."/>
            <person name="Crasta O.R."/>
            <person name="Gillespie J.J."/>
            <person name="Kenyon R.W."/>
            <person name="Lu J."/>
            <person name="Mane S."/>
            <person name="Nagrani S."/>
            <person name="Shallom J.M."/>
            <person name="Shallom S."/>
            <person name="Shukla M."/>
            <person name="Snyder E.E."/>
            <person name="Sobral B.W."/>
            <person name="Wattam A.R."/>
            <person name="Will R."/>
            <person name="Williams K."/>
            <person name="Yoo H."/>
            <person name="Bruce D.H."/>
            <person name="Detter C."/>
            <person name="Munk C."/>
            <person name="Brettin T.S."/>
            <person name="Ficht T."/>
        </authorList>
    </citation>
    <scope>NUCLEOTIDE SEQUENCE [LARGE SCALE GENOMIC DNA]</scope>
    <source>
        <strain evidence="1 2">Cudo</strain>
    </source>
</reference>
<name>C0G799_9HYPH</name>
<gene>
    <name evidence="1" type="ORF">BCETI_4000047</name>
</gene>